<accession>A0ABW1U9J6</accession>
<proteinExistence type="predicted"/>
<evidence type="ECO:0000313" key="2">
    <source>
        <dbReference type="Proteomes" id="UP001596258"/>
    </source>
</evidence>
<reference evidence="2" key="1">
    <citation type="journal article" date="2019" name="Int. J. Syst. Evol. Microbiol.">
        <title>The Global Catalogue of Microorganisms (GCM) 10K type strain sequencing project: providing services to taxonomists for standard genome sequencing and annotation.</title>
        <authorList>
            <consortium name="The Broad Institute Genomics Platform"/>
            <consortium name="The Broad Institute Genome Sequencing Center for Infectious Disease"/>
            <person name="Wu L."/>
            <person name="Ma J."/>
        </authorList>
    </citation>
    <scope>NUCLEOTIDE SEQUENCE [LARGE SCALE GENOMIC DNA]</scope>
    <source>
        <strain evidence="2">CCM 8893</strain>
    </source>
</reference>
<dbReference type="RefSeq" id="WP_125577420.1">
    <property type="nucleotide sequence ID" value="NZ_JBHSSO010000062.1"/>
</dbReference>
<dbReference type="EMBL" id="JBHSSO010000062">
    <property type="protein sequence ID" value="MFC6290115.1"/>
    <property type="molecule type" value="Genomic_DNA"/>
</dbReference>
<gene>
    <name evidence="1" type="ORF">ACFP1M_08035</name>
</gene>
<sequence>MKMRMPISRPATPIILIHYCLAEQLYSAPEVLTYLRRYGLVTSFTYTPLTYAATSDKHHTLLAYLAANHLAATLRGYYDDIYQASDIFFLFDTAQLSYRDALFFVQEIAWFRHEWWGC</sequence>
<comment type="caution">
    <text evidence="1">The sequence shown here is derived from an EMBL/GenBank/DDBJ whole genome shotgun (WGS) entry which is preliminary data.</text>
</comment>
<organism evidence="1 2">
    <name type="scientific">Levilactobacillus angrenensis</name>
    <dbReference type="NCBI Taxonomy" id="2486020"/>
    <lineage>
        <taxon>Bacteria</taxon>
        <taxon>Bacillati</taxon>
        <taxon>Bacillota</taxon>
        <taxon>Bacilli</taxon>
        <taxon>Lactobacillales</taxon>
        <taxon>Lactobacillaceae</taxon>
        <taxon>Levilactobacillus</taxon>
    </lineage>
</organism>
<protein>
    <submittedName>
        <fullName evidence="1">Uncharacterized protein</fullName>
    </submittedName>
</protein>
<keyword evidence="2" id="KW-1185">Reference proteome</keyword>
<evidence type="ECO:0000313" key="1">
    <source>
        <dbReference type="EMBL" id="MFC6290115.1"/>
    </source>
</evidence>
<name>A0ABW1U9J6_9LACO</name>
<dbReference type="Proteomes" id="UP001596258">
    <property type="component" value="Unassembled WGS sequence"/>
</dbReference>